<organism evidence="1 2">
    <name type="scientific">Salipiger abyssi</name>
    <dbReference type="NCBI Taxonomy" id="1250539"/>
    <lineage>
        <taxon>Bacteria</taxon>
        <taxon>Pseudomonadati</taxon>
        <taxon>Pseudomonadota</taxon>
        <taxon>Alphaproteobacteria</taxon>
        <taxon>Rhodobacterales</taxon>
        <taxon>Roseobacteraceae</taxon>
        <taxon>Salipiger</taxon>
    </lineage>
</organism>
<reference evidence="1 2" key="1">
    <citation type="submission" date="2016-04" db="EMBL/GenBank/DDBJ databases">
        <title>Deep-sea bacteria in the southern Pacific.</title>
        <authorList>
            <person name="Tang K."/>
        </authorList>
    </citation>
    <scope>NUCLEOTIDE SEQUENCE [LARGE SCALE GENOMIC DNA]</scope>
    <source>
        <strain evidence="1 2">JLT2014</strain>
    </source>
</reference>
<name>A0A1P8UTM6_9RHOB</name>
<dbReference type="STRING" id="1250539.Ga0080574_TMP2397"/>
<dbReference type="KEGG" id="paby:Ga0080574_TMP2397"/>
<dbReference type="AlphaFoldDB" id="A0A1P8UTM6"/>
<evidence type="ECO:0000313" key="2">
    <source>
        <dbReference type="Proteomes" id="UP000187059"/>
    </source>
</evidence>
<evidence type="ECO:0000313" key="1">
    <source>
        <dbReference type="EMBL" id="APZ52731.1"/>
    </source>
</evidence>
<protein>
    <submittedName>
        <fullName evidence="1">Uncharacterized protein</fullName>
    </submittedName>
</protein>
<sequence>MLRNKGAVGRGFKTRPLPRSPGLAQILRIWKEKKHKARTCHLLLFDKYAC</sequence>
<dbReference type="EMBL" id="CP015093">
    <property type="protein sequence ID" value="APZ52731.1"/>
    <property type="molecule type" value="Genomic_DNA"/>
</dbReference>
<accession>A0A1P8UTM6</accession>
<keyword evidence="2" id="KW-1185">Reference proteome</keyword>
<dbReference type="Proteomes" id="UP000187059">
    <property type="component" value="Chromosome"/>
</dbReference>
<gene>
    <name evidence="1" type="ORF">Ga0080574_TMP2397</name>
</gene>
<proteinExistence type="predicted"/>